<evidence type="ECO:0000256" key="3">
    <source>
        <dbReference type="ARBA" id="ARBA00005708"/>
    </source>
</evidence>
<dbReference type="AlphaFoldDB" id="A0AAU7U8Y9"/>
<dbReference type="InterPro" id="IPR006157">
    <property type="entry name" value="FolB_dom"/>
</dbReference>
<dbReference type="GO" id="GO:0046656">
    <property type="term" value="P:folic acid biosynthetic process"/>
    <property type="evidence" value="ECO:0007669"/>
    <property type="project" value="UniProtKB-UniRule"/>
</dbReference>
<keyword evidence="4 6" id="KW-0289">Folate biosynthesis</keyword>
<protein>
    <recommendedName>
        <fullName evidence="6">7,8-dihydroneopterin aldolase</fullName>
        <ecNumber evidence="6">4.1.2.25</ecNumber>
    </recommendedName>
</protein>
<comment type="function">
    <text evidence="6">Catalyzes the conversion of 7,8-dihydroneopterin to 6-hydroxymethyl-7,8-dihydropterin.</text>
</comment>
<dbReference type="PANTHER" id="PTHR42844">
    <property type="entry name" value="DIHYDRONEOPTERIN ALDOLASE 1-RELATED"/>
    <property type="match status" value="1"/>
</dbReference>
<sequence>MSSKVVLSGLEFHARHGVYEEEARFGARFVVDAELHYDFRGLPDRLERAVNYAAVYDQIAQEVTGRRHQLIEVLADRVARRLLREQPLLEAVTVRAHKPHAPIAGIFRDVYAELTLHRADLQGGPDRG</sequence>
<reference evidence="8" key="1">
    <citation type="submission" date="2024-06" db="EMBL/GenBank/DDBJ databases">
        <title>Draft Genome Sequence of Deinococcus sonorensis Type Strain KR-87, a Biofilm Producing Representative of the Genus Deinococcus.</title>
        <authorList>
            <person name="Boren L.S."/>
            <person name="Grosso R.A."/>
            <person name="Hugenberg-Cox A.N."/>
            <person name="Hill J.T.E."/>
            <person name="Albert C.M."/>
            <person name="Tuohy J.M."/>
        </authorList>
    </citation>
    <scope>NUCLEOTIDE SEQUENCE</scope>
    <source>
        <strain evidence="8">KR-87</strain>
    </source>
</reference>
<dbReference type="EMBL" id="CP158299">
    <property type="protein sequence ID" value="XBV84857.1"/>
    <property type="molecule type" value="Genomic_DNA"/>
</dbReference>
<evidence type="ECO:0000256" key="4">
    <source>
        <dbReference type="ARBA" id="ARBA00022909"/>
    </source>
</evidence>
<evidence type="ECO:0000259" key="7">
    <source>
        <dbReference type="SMART" id="SM00905"/>
    </source>
</evidence>
<gene>
    <name evidence="8" type="primary">folB</name>
    <name evidence="8" type="ORF">ABOD76_15620</name>
</gene>
<comment type="catalytic activity">
    <reaction evidence="1 6">
        <text>7,8-dihydroneopterin = 6-hydroxymethyl-7,8-dihydropterin + glycolaldehyde</text>
        <dbReference type="Rhea" id="RHEA:10540"/>
        <dbReference type="ChEBI" id="CHEBI:17001"/>
        <dbReference type="ChEBI" id="CHEBI:17071"/>
        <dbReference type="ChEBI" id="CHEBI:44841"/>
        <dbReference type="EC" id="4.1.2.25"/>
    </reaction>
</comment>
<dbReference type="CDD" id="cd00534">
    <property type="entry name" value="DHNA_DHNTPE"/>
    <property type="match status" value="1"/>
</dbReference>
<feature type="domain" description="Dihydroneopterin aldolase/epimerase" evidence="7">
    <location>
        <begin position="5"/>
        <end position="116"/>
    </location>
</feature>
<dbReference type="KEGG" id="dsc:ABOD76_15620"/>
<dbReference type="SMART" id="SM00905">
    <property type="entry name" value="FolB"/>
    <property type="match status" value="1"/>
</dbReference>
<dbReference type="EC" id="4.1.2.25" evidence="6"/>
<dbReference type="Gene3D" id="3.30.1130.10">
    <property type="match status" value="1"/>
</dbReference>
<dbReference type="Pfam" id="PF02152">
    <property type="entry name" value="FolB"/>
    <property type="match status" value="1"/>
</dbReference>
<evidence type="ECO:0000256" key="6">
    <source>
        <dbReference type="RuleBase" id="RU362079"/>
    </source>
</evidence>
<evidence type="ECO:0000256" key="5">
    <source>
        <dbReference type="ARBA" id="ARBA00023239"/>
    </source>
</evidence>
<dbReference type="InterPro" id="IPR043133">
    <property type="entry name" value="GTP-CH-I_C/QueF"/>
</dbReference>
<dbReference type="GO" id="GO:0004150">
    <property type="term" value="F:dihydroneopterin aldolase activity"/>
    <property type="evidence" value="ECO:0007669"/>
    <property type="project" value="UniProtKB-UniRule"/>
</dbReference>
<organism evidence="8">
    <name type="scientific">Deinococcus sonorensis KR-87</name>
    <dbReference type="NCBI Taxonomy" id="694439"/>
    <lineage>
        <taxon>Bacteria</taxon>
        <taxon>Thermotogati</taxon>
        <taxon>Deinococcota</taxon>
        <taxon>Deinococci</taxon>
        <taxon>Deinococcales</taxon>
        <taxon>Deinococcaceae</taxon>
        <taxon>Deinococcus</taxon>
    </lineage>
</organism>
<evidence type="ECO:0000256" key="1">
    <source>
        <dbReference type="ARBA" id="ARBA00001353"/>
    </source>
</evidence>
<dbReference type="RefSeq" id="WP_350242894.1">
    <property type="nucleotide sequence ID" value="NZ_CP158299.1"/>
</dbReference>
<dbReference type="GO" id="GO:0046654">
    <property type="term" value="P:tetrahydrofolate biosynthetic process"/>
    <property type="evidence" value="ECO:0007669"/>
    <property type="project" value="UniProtKB-UniRule"/>
</dbReference>
<dbReference type="PANTHER" id="PTHR42844:SF1">
    <property type="entry name" value="DIHYDRONEOPTERIN ALDOLASE 1-RELATED"/>
    <property type="match status" value="1"/>
</dbReference>
<comment type="similarity">
    <text evidence="3 6">Belongs to the DHNA family.</text>
</comment>
<keyword evidence="5 6" id="KW-0456">Lyase</keyword>
<dbReference type="NCBIfam" id="TIGR00525">
    <property type="entry name" value="folB"/>
    <property type="match status" value="1"/>
</dbReference>
<dbReference type="NCBIfam" id="TIGR00526">
    <property type="entry name" value="folB_dom"/>
    <property type="match status" value="1"/>
</dbReference>
<accession>A0AAU7U8Y9</accession>
<comment type="pathway">
    <text evidence="2 6">Cofactor biosynthesis; tetrahydrofolate biosynthesis; 2-amino-4-hydroxy-6-hydroxymethyl-7,8-dihydropteridine diphosphate from 7,8-dihydroneopterin triphosphate: step 3/4.</text>
</comment>
<dbReference type="InterPro" id="IPR006156">
    <property type="entry name" value="Dihydroneopterin_aldolase"/>
</dbReference>
<dbReference type="GO" id="GO:0005737">
    <property type="term" value="C:cytoplasm"/>
    <property type="evidence" value="ECO:0007669"/>
    <property type="project" value="TreeGrafter"/>
</dbReference>
<dbReference type="SUPFAM" id="SSF55620">
    <property type="entry name" value="Tetrahydrobiopterin biosynthesis enzymes-like"/>
    <property type="match status" value="1"/>
</dbReference>
<evidence type="ECO:0000256" key="2">
    <source>
        <dbReference type="ARBA" id="ARBA00005013"/>
    </source>
</evidence>
<name>A0AAU7U8Y9_9DEIO</name>
<proteinExistence type="inferred from homology"/>
<evidence type="ECO:0000313" key="8">
    <source>
        <dbReference type="EMBL" id="XBV84857.1"/>
    </source>
</evidence>